<gene>
    <name evidence="2" type="ordered locus">MTR_2g088960</name>
</gene>
<evidence type="ECO:0000313" key="3">
    <source>
        <dbReference type="EnsemblPlants" id="AES67289"/>
    </source>
</evidence>
<feature type="transmembrane region" description="Helical" evidence="1">
    <location>
        <begin position="7"/>
        <end position="26"/>
    </location>
</feature>
<accession>G7IKL9</accession>
<evidence type="ECO:0000256" key="1">
    <source>
        <dbReference type="SAM" id="Phobius"/>
    </source>
</evidence>
<name>G7IKL9_MEDTR</name>
<dbReference type="EnsemblPlants" id="AES67289">
    <property type="protein sequence ID" value="AES67289"/>
    <property type="gene ID" value="MTR_2g088960"/>
</dbReference>
<reference evidence="2 4" key="1">
    <citation type="journal article" date="2011" name="Nature">
        <title>The Medicago genome provides insight into the evolution of rhizobial symbioses.</title>
        <authorList>
            <person name="Young N.D."/>
            <person name="Debelle F."/>
            <person name="Oldroyd G.E."/>
            <person name="Geurts R."/>
            <person name="Cannon S.B."/>
            <person name="Udvardi M.K."/>
            <person name="Benedito V.A."/>
            <person name="Mayer K.F."/>
            <person name="Gouzy J."/>
            <person name="Schoof H."/>
            <person name="Van de Peer Y."/>
            <person name="Proost S."/>
            <person name="Cook D.R."/>
            <person name="Meyers B.C."/>
            <person name="Spannagl M."/>
            <person name="Cheung F."/>
            <person name="De Mita S."/>
            <person name="Krishnakumar V."/>
            <person name="Gundlach H."/>
            <person name="Zhou S."/>
            <person name="Mudge J."/>
            <person name="Bharti A.K."/>
            <person name="Murray J.D."/>
            <person name="Naoumkina M.A."/>
            <person name="Rosen B."/>
            <person name="Silverstein K.A."/>
            <person name="Tang H."/>
            <person name="Rombauts S."/>
            <person name="Zhao P.X."/>
            <person name="Zhou P."/>
            <person name="Barbe V."/>
            <person name="Bardou P."/>
            <person name="Bechner M."/>
            <person name="Bellec A."/>
            <person name="Berger A."/>
            <person name="Berges H."/>
            <person name="Bidwell S."/>
            <person name="Bisseling T."/>
            <person name="Choisne N."/>
            <person name="Couloux A."/>
            <person name="Denny R."/>
            <person name="Deshpande S."/>
            <person name="Dai X."/>
            <person name="Doyle J.J."/>
            <person name="Dudez A.M."/>
            <person name="Farmer A.D."/>
            <person name="Fouteau S."/>
            <person name="Franken C."/>
            <person name="Gibelin C."/>
            <person name="Gish J."/>
            <person name="Goldstein S."/>
            <person name="Gonzalez A.J."/>
            <person name="Green P.J."/>
            <person name="Hallab A."/>
            <person name="Hartog M."/>
            <person name="Hua A."/>
            <person name="Humphray S.J."/>
            <person name="Jeong D.H."/>
            <person name="Jing Y."/>
            <person name="Jocker A."/>
            <person name="Kenton S.M."/>
            <person name="Kim D.J."/>
            <person name="Klee K."/>
            <person name="Lai H."/>
            <person name="Lang C."/>
            <person name="Lin S."/>
            <person name="Macmil S.L."/>
            <person name="Magdelenat G."/>
            <person name="Matthews L."/>
            <person name="McCorrison J."/>
            <person name="Monaghan E.L."/>
            <person name="Mun J.H."/>
            <person name="Najar F.Z."/>
            <person name="Nicholson C."/>
            <person name="Noirot C."/>
            <person name="O'Bleness M."/>
            <person name="Paule C.R."/>
            <person name="Poulain J."/>
            <person name="Prion F."/>
            <person name="Qin B."/>
            <person name="Qu C."/>
            <person name="Retzel E.F."/>
            <person name="Riddle C."/>
            <person name="Sallet E."/>
            <person name="Samain S."/>
            <person name="Samson N."/>
            <person name="Sanders I."/>
            <person name="Saurat O."/>
            <person name="Scarpelli C."/>
            <person name="Schiex T."/>
            <person name="Segurens B."/>
            <person name="Severin A.J."/>
            <person name="Sherrier D.J."/>
            <person name="Shi R."/>
            <person name="Sims S."/>
            <person name="Singer S.R."/>
            <person name="Sinharoy S."/>
            <person name="Sterck L."/>
            <person name="Viollet A."/>
            <person name="Wang B.B."/>
            <person name="Wang K."/>
            <person name="Wang M."/>
            <person name="Wang X."/>
            <person name="Warfsmann J."/>
            <person name="Weissenbach J."/>
            <person name="White D.D."/>
            <person name="White J.D."/>
            <person name="Wiley G.B."/>
            <person name="Wincker P."/>
            <person name="Xing Y."/>
            <person name="Yang L."/>
            <person name="Yao Z."/>
            <person name="Ying F."/>
            <person name="Zhai J."/>
            <person name="Zhou L."/>
            <person name="Zuber A."/>
            <person name="Denarie J."/>
            <person name="Dixon R.A."/>
            <person name="May G.D."/>
            <person name="Schwartz D.C."/>
            <person name="Rogers J."/>
            <person name="Quetier F."/>
            <person name="Town C.D."/>
            <person name="Roe B.A."/>
        </authorList>
    </citation>
    <scope>NUCLEOTIDE SEQUENCE [LARGE SCALE GENOMIC DNA]</scope>
    <source>
        <strain evidence="2">A17</strain>
        <strain evidence="3 4">cv. Jemalong A17</strain>
    </source>
</reference>
<reference evidence="3" key="3">
    <citation type="submission" date="2015-04" db="UniProtKB">
        <authorList>
            <consortium name="EnsemblPlants"/>
        </authorList>
    </citation>
    <scope>IDENTIFICATION</scope>
    <source>
        <strain evidence="3">cv. Jemalong A17</strain>
    </source>
</reference>
<keyword evidence="1" id="KW-1133">Transmembrane helix</keyword>
<keyword evidence="1 2" id="KW-0812">Transmembrane</keyword>
<dbReference type="PaxDb" id="3880-AES67289"/>
<reference evidence="2 4" key="2">
    <citation type="journal article" date="2014" name="BMC Genomics">
        <title>An improved genome release (version Mt4.0) for the model legume Medicago truncatula.</title>
        <authorList>
            <person name="Tang H."/>
            <person name="Krishnakumar V."/>
            <person name="Bidwell S."/>
            <person name="Rosen B."/>
            <person name="Chan A."/>
            <person name="Zhou S."/>
            <person name="Gentzbittel L."/>
            <person name="Childs K.L."/>
            <person name="Yandell M."/>
            <person name="Gundlach H."/>
            <person name="Mayer K.F."/>
            <person name="Schwartz D.C."/>
            <person name="Town C.D."/>
        </authorList>
    </citation>
    <scope>GENOME REANNOTATION</scope>
    <source>
        <strain evidence="3 4">cv. Jemalong A17</strain>
    </source>
</reference>
<evidence type="ECO:0000313" key="4">
    <source>
        <dbReference type="Proteomes" id="UP000002051"/>
    </source>
</evidence>
<dbReference type="Proteomes" id="UP000002051">
    <property type="component" value="Chromosome 2"/>
</dbReference>
<evidence type="ECO:0000313" key="2">
    <source>
        <dbReference type="EMBL" id="AES67289.1"/>
    </source>
</evidence>
<feature type="transmembrane region" description="Helical" evidence="1">
    <location>
        <begin position="32"/>
        <end position="53"/>
    </location>
</feature>
<keyword evidence="1" id="KW-0472">Membrane</keyword>
<proteinExistence type="predicted"/>
<keyword evidence="4" id="KW-1185">Reference proteome</keyword>
<dbReference type="EMBL" id="CM001218">
    <property type="protein sequence ID" value="AES67289.1"/>
    <property type="molecule type" value="Genomic_DNA"/>
</dbReference>
<sequence>MALKKFQCFLICITLSIIGLFLISIIKVEELGVGFIGIIIFVVFPLLGLAWVITISSDRERG</sequence>
<protein>
    <submittedName>
        <fullName evidence="2">Transmembrane protein, putative</fullName>
    </submittedName>
</protein>
<dbReference type="HOGENOM" id="CLU_2907439_0_0_1"/>
<organism evidence="2 4">
    <name type="scientific">Medicago truncatula</name>
    <name type="common">Barrel medic</name>
    <name type="synonym">Medicago tribuloides</name>
    <dbReference type="NCBI Taxonomy" id="3880"/>
    <lineage>
        <taxon>Eukaryota</taxon>
        <taxon>Viridiplantae</taxon>
        <taxon>Streptophyta</taxon>
        <taxon>Embryophyta</taxon>
        <taxon>Tracheophyta</taxon>
        <taxon>Spermatophyta</taxon>
        <taxon>Magnoliopsida</taxon>
        <taxon>eudicotyledons</taxon>
        <taxon>Gunneridae</taxon>
        <taxon>Pentapetalae</taxon>
        <taxon>rosids</taxon>
        <taxon>fabids</taxon>
        <taxon>Fabales</taxon>
        <taxon>Fabaceae</taxon>
        <taxon>Papilionoideae</taxon>
        <taxon>50 kb inversion clade</taxon>
        <taxon>NPAAA clade</taxon>
        <taxon>Hologalegina</taxon>
        <taxon>IRL clade</taxon>
        <taxon>Trifolieae</taxon>
        <taxon>Medicago</taxon>
    </lineage>
</organism>
<dbReference type="AlphaFoldDB" id="G7IKL9"/>